<organism evidence="10 11">
    <name type="scientific">Bradymonas sediminis</name>
    <dbReference type="NCBI Taxonomy" id="1548548"/>
    <lineage>
        <taxon>Bacteria</taxon>
        <taxon>Deltaproteobacteria</taxon>
        <taxon>Bradymonadales</taxon>
        <taxon>Bradymonadaceae</taxon>
        <taxon>Bradymonas</taxon>
    </lineage>
</organism>
<keyword evidence="3" id="KW-0159">Chromosome partition</keyword>
<dbReference type="GO" id="GO:0051301">
    <property type="term" value="P:cell division"/>
    <property type="evidence" value="ECO:0007669"/>
    <property type="project" value="UniProtKB-KW"/>
</dbReference>
<dbReference type="KEGG" id="bsed:DN745_08350"/>
<name>A0A2Z4FKR5_9DELT</name>
<accession>A0A2Z4FKR5</accession>
<dbReference type="Gene3D" id="1.10.10.10">
    <property type="entry name" value="Winged helix-like DNA-binding domain superfamily/Winged helix DNA-binding domain"/>
    <property type="match status" value="1"/>
</dbReference>
<dbReference type="GO" id="GO:0007059">
    <property type="term" value="P:chromosome segregation"/>
    <property type="evidence" value="ECO:0007669"/>
    <property type="project" value="UniProtKB-KW"/>
</dbReference>
<dbReference type="SUPFAM" id="SSF140570">
    <property type="entry name" value="MukF C-terminal domain-like"/>
    <property type="match status" value="1"/>
</dbReference>
<dbReference type="Gene3D" id="1.20.58.590">
    <property type="entry name" value="Chromosome partition protein MukF, middle domain"/>
    <property type="match status" value="1"/>
</dbReference>
<dbReference type="InterPro" id="IPR033439">
    <property type="entry name" value="MukF_WHTH"/>
</dbReference>
<dbReference type="AlphaFoldDB" id="A0A2Z4FKR5"/>
<dbReference type="InterPro" id="IPR036390">
    <property type="entry name" value="WH_DNA-bd_sf"/>
</dbReference>
<dbReference type="OrthoDB" id="5486627at2"/>
<keyword evidence="5" id="KW-0226">DNA condensation</keyword>
<sequence length="441" mass="50271">MVHEQTDLHLVLGKLSRASVGLVIEPAHLCYLVALRVRAEHGNFASLTGEQLTDLYLQVCELIEPDASNPSKRATHAIQHLRDQRLLRRVDGAGVVRDGEFTLTQLAVAVVDFFVADETLTRVSLVVLMRALISQLGTVLVDARKAQDEQAWRADVVEPLRVTVGDLVAGIERRQRGMDAQQREVREEISALLLRDWFAAVEECEALLEKTSETLSELNEILLRDSALLHEQLQDIEQLAMDAEVEAAVEQAQRVQEHLERVAAWGGERQRAWSDYYQYIQRFLRGVVRLDPDRAVSQRLRDQLAGWLELERRFAFVVADEPSIRLFREARSRVERAPVTRPTADRERAVVLVSEDLLPMRLEERVDEALASGCESLVEVTQRVLHEMPATQRYRFAGRIAALVAERVQVRAPHEREWCRLESAPMEIEEWAWRSDFGGES</sequence>
<evidence type="ECO:0000256" key="4">
    <source>
        <dbReference type="ARBA" id="ARBA00022837"/>
    </source>
</evidence>
<evidence type="ECO:0000256" key="5">
    <source>
        <dbReference type="ARBA" id="ARBA00023067"/>
    </source>
</evidence>
<evidence type="ECO:0000259" key="9">
    <source>
        <dbReference type="Pfam" id="PF17192"/>
    </source>
</evidence>
<evidence type="ECO:0000256" key="6">
    <source>
        <dbReference type="ARBA" id="ARBA00023306"/>
    </source>
</evidence>
<dbReference type="Proteomes" id="UP000249799">
    <property type="component" value="Chromosome"/>
</dbReference>
<proteinExistence type="predicted"/>
<keyword evidence="2" id="KW-0132">Cell division</keyword>
<evidence type="ECO:0000313" key="11">
    <source>
        <dbReference type="Proteomes" id="UP000249799"/>
    </source>
</evidence>
<feature type="coiled-coil region" evidence="7">
    <location>
        <begin position="201"/>
        <end position="253"/>
    </location>
</feature>
<dbReference type="SUPFAM" id="SSF46785">
    <property type="entry name" value="Winged helix' DNA-binding domain"/>
    <property type="match status" value="1"/>
</dbReference>
<evidence type="ECO:0000256" key="3">
    <source>
        <dbReference type="ARBA" id="ARBA00022829"/>
    </source>
</evidence>
<feature type="domain" description="Chromosome partition protein MukF winged-helix" evidence="8">
    <location>
        <begin position="19"/>
        <end position="116"/>
    </location>
</feature>
<keyword evidence="6" id="KW-0131">Cell cycle</keyword>
<reference evidence="10 11" key="1">
    <citation type="submission" date="2018-06" db="EMBL/GenBank/DDBJ databases">
        <title>Lujinxingia sediminis gen. nov. sp. nov., a new facultative anaerobic member of the class Deltaproteobacteria, and proposal of Lujinxingaceae fam. nov.</title>
        <authorList>
            <person name="Guo L.-Y."/>
            <person name="Li C.-M."/>
            <person name="Wang S."/>
            <person name="Du Z.-J."/>
        </authorList>
    </citation>
    <scope>NUCLEOTIDE SEQUENCE [LARGE SCALE GENOMIC DNA]</scope>
    <source>
        <strain evidence="10 11">FA350</strain>
    </source>
</reference>
<dbReference type="InterPro" id="IPR036141">
    <property type="entry name" value="MukF_M_sp"/>
</dbReference>
<keyword evidence="11" id="KW-1185">Reference proteome</keyword>
<dbReference type="InterPro" id="IPR036388">
    <property type="entry name" value="WH-like_DNA-bd_sf"/>
</dbReference>
<protein>
    <submittedName>
        <fullName evidence="10">Condensin subunit MukF</fullName>
    </submittedName>
</protein>
<dbReference type="Pfam" id="PF03882">
    <property type="entry name" value="WHD_KicB"/>
    <property type="match status" value="1"/>
</dbReference>
<feature type="domain" description="Chromosome partition protein MukF middle" evidence="9">
    <location>
        <begin position="123"/>
        <end position="277"/>
    </location>
</feature>
<dbReference type="GO" id="GO:0030261">
    <property type="term" value="P:chromosome condensation"/>
    <property type="evidence" value="ECO:0007669"/>
    <property type="project" value="UniProtKB-KW"/>
</dbReference>
<gene>
    <name evidence="10" type="ORF">DN745_08350</name>
</gene>
<evidence type="ECO:0000313" key="10">
    <source>
        <dbReference type="EMBL" id="AWV89346.1"/>
    </source>
</evidence>
<dbReference type="InterPro" id="IPR033440">
    <property type="entry name" value="MukF_M"/>
</dbReference>
<evidence type="ECO:0000256" key="7">
    <source>
        <dbReference type="SAM" id="Coils"/>
    </source>
</evidence>
<evidence type="ECO:0000256" key="1">
    <source>
        <dbReference type="ARBA" id="ARBA00022490"/>
    </source>
</evidence>
<keyword evidence="7" id="KW-0175">Coiled coil</keyword>
<dbReference type="EMBL" id="CP030032">
    <property type="protein sequence ID" value="AWV89346.1"/>
    <property type="molecule type" value="Genomic_DNA"/>
</dbReference>
<dbReference type="Pfam" id="PF17192">
    <property type="entry name" value="MukF_M"/>
    <property type="match status" value="1"/>
</dbReference>
<keyword evidence="4" id="KW-0106">Calcium</keyword>
<evidence type="ECO:0000259" key="8">
    <source>
        <dbReference type="Pfam" id="PF03882"/>
    </source>
</evidence>
<keyword evidence="1" id="KW-0963">Cytoplasm</keyword>
<evidence type="ECO:0000256" key="2">
    <source>
        <dbReference type="ARBA" id="ARBA00022618"/>
    </source>
</evidence>